<dbReference type="Gene3D" id="3.40.50.10490">
    <property type="entry name" value="Glucose-6-phosphate isomerase like protein, domain 1"/>
    <property type="match status" value="1"/>
</dbReference>
<dbReference type="EMBL" id="STGJ01000001">
    <property type="protein sequence ID" value="TIC87144.1"/>
    <property type="molecule type" value="Genomic_DNA"/>
</dbReference>
<proteinExistence type="predicted"/>
<dbReference type="AlphaFoldDB" id="A0A4T0V5V2"/>
<dbReference type="InterPro" id="IPR009057">
    <property type="entry name" value="Homeodomain-like_sf"/>
</dbReference>
<dbReference type="GO" id="GO:0003700">
    <property type="term" value="F:DNA-binding transcription factor activity"/>
    <property type="evidence" value="ECO:0007669"/>
    <property type="project" value="InterPro"/>
</dbReference>
<feature type="domain" description="HTH rpiR-type" evidence="1">
    <location>
        <begin position="4"/>
        <end position="80"/>
    </location>
</feature>
<name>A0A4T0V5V2_9NEIS</name>
<dbReference type="GO" id="GO:1901135">
    <property type="term" value="P:carbohydrate derivative metabolic process"/>
    <property type="evidence" value="ECO:0007669"/>
    <property type="project" value="InterPro"/>
</dbReference>
<dbReference type="SUPFAM" id="SSF46689">
    <property type="entry name" value="Homeodomain-like"/>
    <property type="match status" value="1"/>
</dbReference>
<dbReference type="Gene3D" id="1.10.10.10">
    <property type="entry name" value="Winged helix-like DNA-binding domain superfamily/Winged helix DNA-binding domain"/>
    <property type="match status" value="1"/>
</dbReference>
<accession>A0A4T0V5V2</accession>
<dbReference type="GO" id="GO:0097367">
    <property type="term" value="F:carbohydrate derivative binding"/>
    <property type="evidence" value="ECO:0007669"/>
    <property type="project" value="InterPro"/>
</dbReference>
<evidence type="ECO:0000313" key="2">
    <source>
        <dbReference type="EMBL" id="TIC87144.1"/>
    </source>
</evidence>
<dbReference type="InterPro" id="IPR000281">
    <property type="entry name" value="HTH_RpiR"/>
</dbReference>
<dbReference type="InterPro" id="IPR036388">
    <property type="entry name" value="WH-like_DNA-bd_sf"/>
</dbReference>
<dbReference type="PANTHER" id="PTHR30514">
    <property type="entry name" value="GLUCOKINASE"/>
    <property type="match status" value="1"/>
</dbReference>
<evidence type="ECO:0000259" key="1">
    <source>
        <dbReference type="PROSITE" id="PS51071"/>
    </source>
</evidence>
<dbReference type="GO" id="GO:0003677">
    <property type="term" value="F:DNA binding"/>
    <property type="evidence" value="ECO:0007669"/>
    <property type="project" value="InterPro"/>
</dbReference>
<dbReference type="SUPFAM" id="SSF53697">
    <property type="entry name" value="SIS domain"/>
    <property type="match status" value="1"/>
</dbReference>
<gene>
    <name evidence="2" type="ORF">E5K04_01620</name>
</gene>
<dbReference type="Proteomes" id="UP000308891">
    <property type="component" value="Unassembled WGS sequence"/>
</dbReference>
<dbReference type="PROSITE" id="PS51071">
    <property type="entry name" value="HTH_RPIR"/>
    <property type="match status" value="1"/>
</dbReference>
<protein>
    <submittedName>
        <fullName evidence="2">MurR/RpiR family transcriptional regulator</fullName>
    </submittedName>
</protein>
<comment type="caution">
    <text evidence="2">The sequence shown here is derived from an EMBL/GenBank/DDBJ whole genome shotgun (WGS) entry which is preliminary data.</text>
</comment>
<organism evidence="2 3">
    <name type="scientific">Crenobacter intestini</name>
    <dbReference type="NCBI Taxonomy" id="2563443"/>
    <lineage>
        <taxon>Bacteria</taxon>
        <taxon>Pseudomonadati</taxon>
        <taxon>Pseudomonadota</taxon>
        <taxon>Betaproteobacteria</taxon>
        <taxon>Neisseriales</taxon>
        <taxon>Neisseriaceae</taxon>
        <taxon>Crenobacter</taxon>
    </lineage>
</organism>
<dbReference type="OrthoDB" id="8582409at2"/>
<dbReference type="InterPro" id="IPR047640">
    <property type="entry name" value="RpiR-like"/>
</dbReference>
<reference evidence="2 3" key="1">
    <citation type="submission" date="2019-04" db="EMBL/GenBank/DDBJ databases">
        <title>Crenobacter sp. nov.</title>
        <authorList>
            <person name="Shi S."/>
        </authorList>
    </citation>
    <scope>NUCLEOTIDE SEQUENCE [LARGE SCALE GENOMIC DNA]</scope>
    <source>
        <strain evidence="2 3">GY 70310</strain>
    </source>
</reference>
<dbReference type="InterPro" id="IPR046348">
    <property type="entry name" value="SIS_dom_sf"/>
</dbReference>
<dbReference type="PANTHER" id="PTHR30514:SF18">
    <property type="entry name" value="RPIR-FAMILY TRANSCRIPTIONAL REGULATOR"/>
    <property type="match status" value="1"/>
</dbReference>
<sequence>MGREGLVRLLEDNFADFTPTGKRIADYLLSNLLQIPFETAEGIARQTGTTGISVGRFLRQIGFQNLEDLKQSLRGSGQTWLMADRLDSVRELDNTDTLSDSLKLELKSIEYVYTLARTEDFKEVVQKIIDADAVFIIGIQSTRGIANSFFCRLEYIRPHVFYVDGLSGAYIECLNSEFKNPYIIIADFKAYAAVTRKICAAACKRDIGLVLITEHHCTWARTFPIDLLQINVDVGQFWDSHAPLATLFNLLASGVVKGSGTQLEQRLKLNKQLQVEFGQFEI</sequence>
<evidence type="ECO:0000313" key="3">
    <source>
        <dbReference type="Proteomes" id="UP000308891"/>
    </source>
</evidence>
<keyword evidence="3" id="KW-1185">Reference proteome</keyword>